<dbReference type="InterPro" id="IPR017853">
    <property type="entry name" value="GH"/>
</dbReference>
<evidence type="ECO:0000313" key="2">
    <source>
        <dbReference type="Proteomes" id="UP000646776"/>
    </source>
</evidence>
<reference evidence="1" key="2">
    <citation type="submission" date="2020-09" db="EMBL/GenBank/DDBJ databases">
        <authorList>
            <person name="Sun Q."/>
            <person name="Ohkuma M."/>
        </authorList>
    </citation>
    <scope>NUCLEOTIDE SEQUENCE</scope>
    <source>
        <strain evidence="1">JCM 4125</strain>
    </source>
</reference>
<dbReference type="Proteomes" id="UP000646776">
    <property type="component" value="Unassembled WGS sequence"/>
</dbReference>
<dbReference type="EMBL" id="BMSA01000013">
    <property type="protein sequence ID" value="GGT63057.1"/>
    <property type="molecule type" value="Genomic_DNA"/>
</dbReference>
<gene>
    <name evidence="1" type="ORF">GCM10010226_46160</name>
</gene>
<organism evidence="1 2">
    <name type="scientific">Streptomyces phaeofaciens</name>
    <dbReference type="NCBI Taxonomy" id="68254"/>
    <lineage>
        <taxon>Bacteria</taxon>
        <taxon>Bacillati</taxon>
        <taxon>Actinomycetota</taxon>
        <taxon>Actinomycetes</taxon>
        <taxon>Kitasatosporales</taxon>
        <taxon>Streptomycetaceae</taxon>
        <taxon>Streptomyces</taxon>
    </lineage>
</organism>
<protein>
    <submittedName>
        <fullName evidence="1">Uncharacterized protein</fullName>
    </submittedName>
</protein>
<reference evidence="1" key="1">
    <citation type="journal article" date="2014" name="Int. J. Syst. Evol. Microbiol.">
        <title>Complete genome sequence of Corynebacterium casei LMG S-19264T (=DSM 44701T), isolated from a smear-ripened cheese.</title>
        <authorList>
            <consortium name="US DOE Joint Genome Institute (JGI-PGF)"/>
            <person name="Walter F."/>
            <person name="Albersmeier A."/>
            <person name="Kalinowski J."/>
            <person name="Ruckert C."/>
        </authorList>
    </citation>
    <scope>NUCLEOTIDE SEQUENCE</scope>
    <source>
        <strain evidence="1">JCM 4125</strain>
    </source>
</reference>
<dbReference type="AlphaFoldDB" id="A0A918HJB2"/>
<comment type="caution">
    <text evidence="1">The sequence shown here is derived from an EMBL/GenBank/DDBJ whole genome shotgun (WGS) entry which is preliminary data.</text>
</comment>
<dbReference type="RefSeq" id="WP_189713235.1">
    <property type="nucleotide sequence ID" value="NZ_BMSA01000013.1"/>
</dbReference>
<name>A0A918HJB2_9ACTN</name>
<proteinExistence type="predicted"/>
<dbReference type="SUPFAM" id="SSF51445">
    <property type="entry name" value="(Trans)glycosidases"/>
    <property type="match status" value="1"/>
</dbReference>
<keyword evidence="2" id="KW-1185">Reference proteome</keyword>
<sequence>MLLDPVTHHVAPVLLSGADEVVAEAFEESACQGRPGSGGGFDIVGADAYGDAGDDFRQGLREYLKHGKPIAATEFGCCTYRGAAARGGIGWWGVVDHDADPPRLDGDYLRDEDEQARYLRRQLDVFTEEGVDTAFVRARSGGVGVGVGRRRQTSLTDLTVLEVHNDGDPGGKHPRHYEV</sequence>
<dbReference type="Gene3D" id="3.20.20.80">
    <property type="entry name" value="Glycosidases"/>
    <property type="match status" value="1"/>
</dbReference>
<accession>A0A918HJB2</accession>
<evidence type="ECO:0000313" key="1">
    <source>
        <dbReference type="EMBL" id="GGT63057.1"/>
    </source>
</evidence>